<organism evidence="3 4">
    <name type="scientific">Hoeflea algicola</name>
    <dbReference type="NCBI Taxonomy" id="2983763"/>
    <lineage>
        <taxon>Bacteria</taxon>
        <taxon>Pseudomonadati</taxon>
        <taxon>Pseudomonadota</taxon>
        <taxon>Alphaproteobacteria</taxon>
        <taxon>Hyphomicrobiales</taxon>
        <taxon>Rhizobiaceae</taxon>
        <taxon>Hoeflea</taxon>
    </lineage>
</organism>
<evidence type="ECO:0000259" key="2">
    <source>
        <dbReference type="Pfam" id="PF08327"/>
    </source>
</evidence>
<reference evidence="3" key="1">
    <citation type="submission" date="2022-10" db="EMBL/GenBank/DDBJ databases">
        <title>Hoeflea sp. G2-23, isolated from marine algae.</title>
        <authorList>
            <person name="Kristyanto S."/>
            <person name="Kim J.M."/>
            <person name="Jeon C.O."/>
        </authorList>
    </citation>
    <scope>NUCLEOTIDE SEQUENCE</scope>
    <source>
        <strain evidence="3">G2-23</strain>
    </source>
</reference>
<proteinExistence type="inferred from homology"/>
<accession>A0ABT3Z7R7</accession>
<dbReference type="EMBL" id="JAOVZR010000001">
    <property type="protein sequence ID" value="MCY0147805.1"/>
    <property type="molecule type" value="Genomic_DNA"/>
</dbReference>
<dbReference type="InterPro" id="IPR013538">
    <property type="entry name" value="ASHA1/2-like_C"/>
</dbReference>
<dbReference type="Gene3D" id="3.30.530.20">
    <property type="match status" value="1"/>
</dbReference>
<dbReference type="CDD" id="cd08897">
    <property type="entry name" value="SRPBCC_CalC_Aha1-like_4"/>
    <property type="match status" value="1"/>
</dbReference>
<dbReference type="Proteomes" id="UP001073227">
    <property type="component" value="Unassembled WGS sequence"/>
</dbReference>
<dbReference type="RefSeq" id="WP_267653401.1">
    <property type="nucleotide sequence ID" value="NZ_JAOVZR010000001.1"/>
</dbReference>
<dbReference type="Pfam" id="PF08327">
    <property type="entry name" value="AHSA1"/>
    <property type="match status" value="1"/>
</dbReference>
<gene>
    <name evidence="3" type="ORF">OEG84_08770</name>
</gene>
<feature type="domain" description="Activator of Hsp90 ATPase homologue 1/2-like C-terminal" evidence="2">
    <location>
        <begin position="14"/>
        <end position="136"/>
    </location>
</feature>
<evidence type="ECO:0000256" key="1">
    <source>
        <dbReference type="ARBA" id="ARBA00006817"/>
    </source>
</evidence>
<keyword evidence="4" id="KW-1185">Reference proteome</keyword>
<evidence type="ECO:0000313" key="3">
    <source>
        <dbReference type="EMBL" id="MCY0147805.1"/>
    </source>
</evidence>
<comment type="similarity">
    <text evidence="1">Belongs to the AHA1 family.</text>
</comment>
<evidence type="ECO:0000313" key="4">
    <source>
        <dbReference type="Proteomes" id="UP001073227"/>
    </source>
</evidence>
<sequence length="138" mass="15638">MAKQKITIVTEIAAPLERVWAGYTAPEAITQWNFASTDWCCPRAETDLKVGGKYCARMEAKDGSFGFDFEGVYEEVELHKAITLVMNDGRKARTTFEINGNMTKVNTAFDAEDQNSIEMQRDGWQAILDNFKHYVEAQ</sequence>
<name>A0ABT3Z7R7_9HYPH</name>
<protein>
    <submittedName>
        <fullName evidence="3">SRPBCC family protein</fullName>
    </submittedName>
</protein>
<comment type="caution">
    <text evidence="3">The sequence shown here is derived from an EMBL/GenBank/DDBJ whole genome shotgun (WGS) entry which is preliminary data.</text>
</comment>
<dbReference type="SUPFAM" id="SSF55961">
    <property type="entry name" value="Bet v1-like"/>
    <property type="match status" value="1"/>
</dbReference>
<dbReference type="InterPro" id="IPR023393">
    <property type="entry name" value="START-like_dom_sf"/>
</dbReference>